<dbReference type="Proteomes" id="UP000789920">
    <property type="component" value="Unassembled WGS sequence"/>
</dbReference>
<accession>A0ACA9RH77</accession>
<protein>
    <submittedName>
        <fullName evidence="1">5876_t:CDS:1</fullName>
    </submittedName>
</protein>
<organism evidence="1 2">
    <name type="scientific">Racocetra persica</name>
    <dbReference type="NCBI Taxonomy" id="160502"/>
    <lineage>
        <taxon>Eukaryota</taxon>
        <taxon>Fungi</taxon>
        <taxon>Fungi incertae sedis</taxon>
        <taxon>Mucoromycota</taxon>
        <taxon>Glomeromycotina</taxon>
        <taxon>Glomeromycetes</taxon>
        <taxon>Diversisporales</taxon>
        <taxon>Gigasporaceae</taxon>
        <taxon>Racocetra</taxon>
    </lineage>
</organism>
<evidence type="ECO:0000313" key="2">
    <source>
        <dbReference type="Proteomes" id="UP000789920"/>
    </source>
</evidence>
<dbReference type="EMBL" id="CAJVQC010053865">
    <property type="protein sequence ID" value="CAG8793471.1"/>
    <property type="molecule type" value="Genomic_DNA"/>
</dbReference>
<feature type="non-terminal residue" evidence="1">
    <location>
        <position position="1"/>
    </location>
</feature>
<evidence type="ECO:0000313" key="1">
    <source>
        <dbReference type="EMBL" id="CAG8793471.1"/>
    </source>
</evidence>
<comment type="caution">
    <text evidence="1">The sequence shown here is derived from an EMBL/GenBank/DDBJ whole genome shotgun (WGS) entry which is preliminary data.</text>
</comment>
<sequence length="188" mass="22212">PILMRLEYQVKLPDHDWIVAKKHKLIPSVYAILDVKEGKYRHAEAVTYSDSIFIRIHSGKHDSSTVYSHNKDFDNLIVKEKLYNYTTTDDLPKPVVEDTIIDGYLVLAKYVDPSEEFYYPDEKLILLNRFFSPPLMIQQKTHGDFEISYLRMSIHQRGEFLVSNDNYETIWVDEEIIPKDVSETYYQQ</sequence>
<gene>
    <name evidence="1" type="ORF">RPERSI_LOCUS19574</name>
</gene>
<reference evidence="1" key="1">
    <citation type="submission" date="2021-06" db="EMBL/GenBank/DDBJ databases">
        <authorList>
            <person name="Kallberg Y."/>
            <person name="Tangrot J."/>
            <person name="Rosling A."/>
        </authorList>
    </citation>
    <scope>NUCLEOTIDE SEQUENCE</scope>
    <source>
        <strain evidence="1">MA461A</strain>
    </source>
</reference>
<name>A0ACA9RH77_9GLOM</name>
<keyword evidence="2" id="KW-1185">Reference proteome</keyword>
<proteinExistence type="predicted"/>
<feature type="non-terminal residue" evidence="1">
    <location>
        <position position="188"/>
    </location>
</feature>